<reference evidence="2 3" key="1">
    <citation type="journal article" date="2024" name="Plant Biotechnol. J.">
        <title>Dendrobium thyrsiflorum genome and its molecular insights into genes involved in important horticultural traits.</title>
        <authorList>
            <person name="Chen B."/>
            <person name="Wang J.Y."/>
            <person name="Zheng P.J."/>
            <person name="Li K.L."/>
            <person name="Liang Y.M."/>
            <person name="Chen X.F."/>
            <person name="Zhang C."/>
            <person name="Zhao X."/>
            <person name="He X."/>
            <person name="Zhang G.Q."/>
            <person name="Liu Z.J."/>
            <person name="Xu Q."/>
        </authorList>
    </citation>
    <scope>NUCLEOTIDE SEQUENCE [LARGE SCALE GENOMIC DNA]</scope>
    <source>
        <strain evidence="2">GZMU011</strain>
    </source>
</reference>
<proteinExistence type="predicted"/>
<evidence type="ECO:0000313" key="2">
    <source>
        <dbReference type="EMBL" id="KAL0925467.1"/>
    </source>
</evidence>
<dbReference type="AlphaFoldDB" id="A0ABD0VRZ7"/>
<accession>A0ABD0VRZ7</accession>
<protein>
    <submittedName>
        <fullName evidence="2">Uncharacterized protein</fullName>
    </submittedName>
</protein>
<evidence type="ECO:0000313" key="3">
    <source>
        <dbReference type="Proteomes" id="UP001552299"/>
    </source>
</evidence>
<dbReference type="Proteomes" id="UP001552299">
    <property type="component" value="Unassembled WGS sequence"/>
</dbReference>
<evidence type="ECO:0000256" key="1">
    <source>
        <dbReference type="SAM" id="MobiDB-lite"/>
    </source>
</evidence>
<feature type="region of interest" description="Disordered" evidence="1">
    <location>
        <begin position="104"/>
        <end position="145"/>
    </location>
</feature>
<keyword evidence="3" id="KW-1185">Reference proteome</keyword>
<name>A0ABD0VRZ7_DENTH</name>
<comment type="caution">
    <text evidence="2">The sequence shown here is derived from an EMBL/GenBank/DDBJ whole genome shotgun (WGS) entry which is preliminary data.</text>
</comment>
<feature type="compositionally biased region" description="Basic and acidic residues" evidence="1">
    <location>
        <begin position="106"/>
        <end position="121"/>
    </location>
</feature>
<sequence length="255" mass="27670">MDVISPDSPPVMAELAPTFIPHRASYSMGPYIEALCQNFSDGDFLDEDSEEDLLNERLDEDIPAHRLCVVTRRGCLDEQREFDDDEEQGEAEISGYRCYSFVATDTDGRDGQGHGDDDRSVDSVGPVPQVAGVGTPTTSRDEPVVPPILAPGPVGVDRVQRAVPAAPTIVTHSLPVQSQPVQMSASQIQDLIAQKVEQAISSKKSGEGVSKGRPYPVEYEQEPYPLALSLPILESLTGLGTKGNMWPSIEPYFVT</sequence>
<dbReference type="EMBL" id="JANQDX010000004">
    <property type="protein sequence ID" value="KAL0925467.1"/>
    <property type="molecule type" value="Genomic_DNA"/>
</dbReference>
<gene>
    <name evidence="2" type="ORF">M5K25_003799</name>
</gene>
<organism evidence="2 3">
    <name type="scientific">Dendrobium thyrsiflorum</name>
    <name type="common">Pinecone-like raceme dendrobium</name>
    <name type="synonym">Orchid</name>
    <dbReference type="NCBI Taxonomy" id="117978"/>
    <lineage>
        <taxon>Eukaryota</taxon>
        <taxon>Viridiplantae</taxon>
        <taxon>Streptophyta</taxon>
        <taxon>Embryophyta</taxon>
        <taxon>Tracheophyta</taxon>
        <taxon>Spermatophyta</taxon>
        <taxon>Magnoliopsida</taxon>
        <taxon>Liliopsida</taxon>
        <taxon>Asparagales</taxon>
        <taxon>Orchidaceae</taxon>
        <taxon>Epidendroideae</taxon>
        <taxon>Malaxideae</taxon>
        <taxon>Dendrobiinae</taxon>
        <taxon>Dendrobium</taxon>
    </lineage>
</organism>